<keyword evidence="1" id="KW-1133">Transmembrane helix</keyword>
<reference evidence="2" key="1">
    <citation type="submission" date="2020-10" db="EMBL/GenBank/DDBJ databases">
        <authorList>
            <person name="Gilroy R."/>
        </authorList>
    </citation>
    <scope>NUCLEOTIDE SEQUENCE</scope>
    <source>
        <strain evidence="2">CHK187-14744</strain>
    </source>
</reference>
<keyword evidence="1" id="KW-0812">Transmembrane</keyword>
<protein>
    <submittedName>
        <fullName evidence="2">Uncharacterized protein</fullName>
    </submittedName>
</protein>
<keyword evidence="1" id="KW-0472">Membrane</keyword>
<proteinExistence type="predicted"/>
<evidence type="ECO:0000313" key="2">
    <source>
        <dbReference type="EMBL" id="HIU01781.1"/>
    </source>
</evidence>
<organism evidence="2 3">
    <name type="scientific">Candidatus Onthocola gallistercoris</name>
    <dbReference type="NCBI Taxonomy" id="2840876"/>
    <lineage>
        <taxon>Bacteria</taxon>
        <taxon>Bacillati</taxon>
        <taxon>Bacillota</taxon>
        <taxon>Bacilli</taxon>
        <taxon>Candidatus Onthocola</taxon>
    </lineage>
</organism>
<dbReference type="Proteomes" id="UP000824164">
    <property type="component" value="Unassembled WGS sequence"/>
</dbReference>
<gene>
    <name evidence="2" type="ORF">IAB63_00830</name>
</gene>
<name>A0A9D1HEE0_9FIRM</name>
<comment type="caution">
    <text evidence="2">The sequence shown here is derived from an EMBL/GenBank/DDBJ whole genome shotgun (WGS) entry which is preliminary data.</text>
</comment>
<dbReference type="EMBL" id="DVLT01000004">
    <property type="protein sequence ID" value="HIU01781.1"/>
    <property type="molecule type" value="Genomic_DNA"/>
</dbReference>
<sequence length="159" mass="18009">MNTKKPAVNHVGTSLILVVLIILALVTFAVLSLVQTNRDRLYSDQIRSVSTAYHEACHTAENILADIDTVLLQNWSENTEEWYDDVASVLAENEDLSLDFSSDPPLVRYQVAFGDERALDVVLEITPPSDTDDPFYRIIRWEEISTHSWQGDNSLNLMQ</sequence>
<evidence type="ECO:0000256" key="1">
    <source>
        <dbReference type="SAM" id="Phobius"/>
    </source>
</evidence>
<dbReference type="AlphaFoldDB" id="A0A9D1HEE0"/>
<feature type="transmembrane region" description="Helical" evidence="1">
    <location>
        <begin position="12"/>
        <end position="34"/>
    </location>
</feature>
<reference evidence="2" key="2">
    <citation type="journal article" date="2021" name="PeerJ">
        <title>Extensive microbial diversity within the chicken gut microbiome revealed by metagenomics and culture.</title>
        <authorList>
            <person name="Gilroy R."/>
            <person name="Ravi A."/>
            <person name="Getino M."/>
            <person name="Pursley I."/>
            <person name="Horton D.L."/>
            <person name="Alikhan N.F."/>
            <person name="Baker D."/>
            <person name="Gharbi K."/>
            <person name="Hall N."/>
            <person name="Watson M."/>
            <person name="Adriaenssens E.M."/>
            <person name="Foster-Nyarko E."/>
            <person name="Jarju S."/>
            <person name="Secka A."/>
            <person name="Antonio M."/>
            <person name="Oren A."/>
            <person name="Chaudhuri R.R."/>
            <person name="La Ragione R."/>
            <person name="Hildebrand F."/>
            <person name="Pallen M.J."/>
        </authorList>
    </citation>
    <scope>NUCLEOTIDE SEQUENCE</scope>
    <source>
        <strain evidence="2">CHK187-14744</strain>
    </source>
</reference>
<evidence type="ECO:0000313" key="3">
    <source>
        <dbReference type="Proteomes" id="UP000824164"/>
    </source>
</evidence>
<accession>A0A9D1HEE0</accession>